<keyword evidence="9 11" id="KW-0413">Isomerase</keyword>
<dbReference type="Gene3D" id="3.10.50.40">
    <property type="match status" value="1"/>
</dbReference>
<evidence type="ECO:0000256" key="9">
    <source>
        <dbReference type="ARBA" id="ARBA00023235"/>
    </source>
</evidence>
<keyword evidence="16" id="KW-1185">Reference proteome</keyword>
<evidence type="ECO:0000256" key="8">
    <source>
        <dbReference type="ARBA" id="ARBA00023212"/>
    </source>
</evidence>
<evidence type="ECO:0000256" key="3">
    <source>
        <dbReference type="ARBA" id="ARBA00004604"/>
    </source>
</evidence>
<organism evidence="15 16">
    <name type="scientific">Portunus trituberculatus</name>
    <name type="common">Swimming crab</name>
    <name type="synonym">Neptunus trituberculatus</name>
    <dbReference type="NCBI Taxonomy" id="210409"/>
    <lineage>
        <taxon>Eukaryota</taxon>
        <taxon>Metazoa</taxon>
        <taxon>Ecdysozoa</taxon>
        <taxon>Arthropoda</taxon>
        <taxon>Crustacea</taxon>
        <taxon>Multicrustacea</taxon>
        <taxon>Malacostraca</taxon>
        <taxon>Eumalacostraca</taxon>
        <taxon>Eucarida</taxon>
        <taxon>Decapoda</taxon>
        <taxon>Pleocyemata</taxon>
        <taxon>Brachyura</taxon>
        <taxon>Eubrachyura</taxon>
        <taxon>Portunoidea</taxon>
        <taxon>Portunidae</taxon>
        <taxon>Portuninae</taxon>
        <taxon>Portunus</taxon>
    </lineage>
</organism>
<evidence type="ECO:0000313" key="16">
    <source>
        <dbReference type="Proteomes" id="UP000324222"/>
    </source>
</evidence>
<evidence type="ECO:0000256" key="1">
    <source>
        <dbReference type="ARBA" id="ARBA00000971"/>
    </source>
</evidence>
<name>A0A5B7CLS9_PORTR</name>
<dbReference type="GO" id="GO:0005819">
    <property type="term" value="C:spindle"/>
    <property type="evidence" value="ECO:0007669"/>
    <property type="project" value="UniProtKB-SubCell"/>
</dbReference>
<dbReference type="InterPro" id="IPR046357">
    <property type="entry name" value="PPIase_dom_sf"/>
</dbReference>
<evidence type="ECO:0000313" key="15">
    <source>
        <dbReference type="EMBL" id="MPC10577.1"/>
    </source>
</evidence>
<comment type="caution">
    <text evidence="15">The sequence shown here is derived from an EMBL/GenBank/DDBJ whole genome shotgun (WGS) entry which is preliminary data.</text>
</comment>
<reference evidence="15 16" key="1">
    <citation type="submission" date="2019-05" db="EMBL/GenBank/DDBJ databases">
        <title>Another draft genome of Portunus trituberculatus and its Hox gene families provides insights of decapod evolution.</title>
        <authorList>
            <person name="Jeong J.-H."/>
            <person name="Song I."/>
            <person name="Kim S."/>
            <person name="Choi T."/>
            <person name="Kim D."/>
            <person name="Ryu S."/>
            <person name="Kim W."/>
        </authorList>
    </citation>
    <scope>NUCLEOTIDE SEQUENCE [LARGE SCALE GENOMIC DNA]</scope>
    <source>
        <tissue evidence="15">Muscle</tissue>
    </source>
</reference>
<keyword evidence="6 11" id="KW-0697">Rotamase</keyword>
<evidence type="ECO:0000256" key="12">
    <source>
        <dbReference type="RuleBase" id="RU363014"/>
    </source>
</evidence>
<keyword evidence="5" id="KW-0963">Cytoplasm</keyword>
<dbReference type="GO" id="GO:0003677">
    <property type="term" value="F:DNA binding"/>
    <property type="evidence" value="ECO:0007669"/>
    <property type="project" value="UniProtKB-KW"/>
</dbReference>
<dbReference type="FunFam" id="3.10.50.40:FF:000015">
    <property type="entry name" value="Peptidyl-prolyl cis-trans isomerase"/>
    <property type="match status" value="1"/>
</dbReference>
<comment type="subcellular location">
    <subcellularLocation>
        <location evidence="2">Cytoplasm</location>
        <location evidence="2">Cytoskeleton</location>
        <location evidence="2">Spindle</location>
    </subcellularLocation>
    <subcellularLocation>
        <location evidence="3">Nucleus</location>
        <location evidence="3">Nucleolus</location>
    </subcellularLocation>
</comment>
<proteinExistence type="inferred from homology"/>
<evidence type="ECO:0000256" key="10">
    <source>
        <dbReference type="ARBA" id="ARBA00023242"/>
    </source>
</evidence>
<dbReference type="PROSITE" id="PS50198">
    <property type="entry name" value="PPIC_PPIASE_2"/>
    <property type="match status" value="1"/>
</dbReference>
<dbReference type="EMBL" id="VSRR010000122">
    <property type="protein sequence ID" value="MPC10577.1"/>
    <property type="molecule type" value="Genomic_DNA"/>
</dbReference>
<comment type="similarity">
    <text evidence="4">Belongs to the PpiC/parvulin rotamase family. PIN4 subfamily.</text>
</comment>
<evidence type="ECO:0000256" key="4">
    <source>
        <dbReference type="ARBA" id="ARBA00010242"/>
    </source>
</evidence>
<comment type="catalytic activity">
    <reaction evidence="1 12">
        <text>[protein]-peptidylproline (omega=180) = [protein]-peptidylproline (omega=0)</text>
        <dbReference type="Rhea" id="RHEA:16237"/>
        <dbReference type="Rhea" id="RHEA-COMP:10747"/>
        <dbReference type="Rhea" id="RHEA-COMP:10748"/>
        <dbReference type="ChEBI" id="CHEBI:83833"/>
        <dbReference type="ChEBI" id="CHEBI:83834"/>
        <dbReference type="EC" id="5.2.1.8"/>
    </reaction>
</comment>
<dbReference type="GO" id="GO:0006364">
    <property type="term" value="P:rRNA processing"/>
    <property type="evidence" value="ECO:0007669"/>
    <property type="project" value="InterPro"/>
</dbReference>
<dbReference type="EC" id="5.2.1.8" evidence="12"/>
<evidence type="ECO:0000256" key="7">
    <source>
        <dbReference type="ARBA" id="ARBA00023125"/>
    </source>
</evidence>
<gene>
    <name evidence="15" type="primary">pin4</name>
    <name evidence="15" type="ORF">E2C01_003213</name>
</gene>
<keyword evidence="10" id="KW-0539">Nucleus</keyword>
<dbReference type="GO" id="GO:0005730">
    <property type="term" value="C:nucleolus"/>
    <property type="evidence" value="ECO:0007669"/>
    <property type="project" value="UniProtKB-SubCell"/>
</dbReference>
<keyword evidence="7" id="KW-0238">DNA-binding</keyword>
<dbReference type="GO" id="GO:0003755">
    <property type="term" value="F:peptidyl-prolyl cis-trans isomerase activity"/>
    <property type="evidence" value="ECO:0007669"/>
    <property type="project" value="UniProtKB-UniRule"/>
</dbReference>
<feature type="region of interest" description="Disordered" evidence="13">
    <location>
        <begin position="1"/>
        <end position="45"/>
    </location>
</feature>
<dbReference type="InterPro" id="IPR000297">
    <property type="entry name" value="PPIase_PpiC"/>
</dbReference>
<dbReference type="OrthoDB" id="1911748at2759"/>
<protein>
    <recommendedName>
        <fullName evidence="12">Peptidyl-prolyl cis-trans isomerase</fullName>
        <ecNumber evidence="12">5.2.1.8</ecNumber>
    </recommendedName>
</protein>
<evidence type="ECO:0000256" key="5">
    <source>
        <dbReference type="ARBA" id="ARBA00022490"/>
    </source>
</evidence>
<dbReference type="PANTHER" id="PTHR45995">
    <property type="match status" value="1"/>
</dbReference>
<feature type="compositionally biased region" description="Gly residues" evidence="13">
    <location>
        <begin position="17"/>
        <end position="33"/>
    </location>
</feature>
<sequence length="137" mass="13971">MGGGKKSGGGKGDKGGAKGGGKGEAGGAKGGADGGKEKKGGTSVKVRHILCEKQSKVLEALEKIKGGQKFNEVAATYSEDKARSGGDLGWMTRGSMVGPFQDAAFALPVSTLANPVYTDPPVKTKFGYHIIMVEGKK</sequence>
<keyword evidence="8" id="KW-0206">Cytoskeleton</keyword>
<dbReference type="AlphaFoldDB" id="A0A5B7CLS9"/>
<evidence type="ECO:0000256" key="13">
    <source>
        <dbReference type="SAM" id="MobiDB-lite"/>
    </source>
</evidence>
<dbReference type="Proteomes" id="UP000324222">
    <property type="component" value="Unassembled WGS sequence"/>
</dbReference>
<dbReference type="SUPFAM" id="SSF54534">
    <property type="entry name" value="FKBP-like"/>
    <property type="match status" value="1"/>
</dbReference>
<feature type="domain" description="PpiC" evidence="14">
    <location>
        <begin position="41"/>
        <end position="135"/>
    </location>
</feature>
<evidence type="ECO:0000256" key="2">
    <source>
        <dbReference type="ARBA" id="ARBA00004186"/>
    </source>
</evidence>
<dbReference type="InterPro" id="IPR043323">
    <property type="entry name" value="PIN4"/>
</dbReference>
<evidence type="ECO:0000256" key="6">
    <source>
        <dbReference type="ARBA" id="ARBA00023110"/>
    </source>
</evidence>
<accession>A0A5B7CLS9</accession>
<evidence type="ECO:0000256" key="11">
    <source>
        <dbReference type="PROSITE-ProRule" id="PRU00278"/>
    </source>
</evidence>
<dbReference type="Pfam" id="PF13616">
    <property type="entry name" value="Rotamase_3"/>
    <property type="match status" value="1"/>
</dbReference>
<feature type="compositionally biased region" description="Gly residues" evidence="13">
    <location>
        <begin position="1"/>
        <end position="10"/>
    </location>
</feature>
<evidence type="ECO:0000259" key="14">
    <source>
        <dbReference type="PROSITE" id="PS50198"/>
    </source>
</evidence>